<comment type="caution">
    <text evidence="4">The sequence shown here is derived from an EMBL/GenBank/DDBJ whole genome shotgun (WGS) entry which is preliminary data.</text>
</comment>
<gene>
    <name evidence="4" type="ORF">A3G90_04790</name>
</gene>
<name>A0A1F6FHI7_9BACT</name>
<evidence type="ECO:0000313" key="5">
    <source>
        <dbReference type="Proteomes" id="UP000177325"/>
    </source>
</evidence>
<organism evidence="4 5">
    <name type="scientific">Candidatus Kaiserbacteria bacterium RIFCSPLOWO2_12_FULL_45_26</name>
    <dbReference type="NCBI Taxonomy" id="1798525"/>
    <lineage>
        <taxon>Bacteria</taxon>
        <taxon>Candidatus Kaiseribacteriota</taxon>
    </lineage>
</organism>
<dbReference type="AlphaFoldDB" id="A0A1F6FHI7"/>
<protein>
    <recommendedName>
        <fullName evidence="3">MobA-like NTP transferase domain-containing protein</fullName>
    </recommendedName>
</protein>
<dbReference type="InterPro" id="IPR050065">
    <property type="entry name" value="GlmU-like"/>
</dbReference>
<dbReference type="InterPro" id="IPR029044">
    <property type="entry name" value="Nucleotide-diphossugar_trans"/>
</dbReference>
<evidence type="ECO:0000256" key="1">
    <source>
        <dbReference type="ARBA" id="ARBA00022679"/>
    </source>
</evidence>
<dbReference type="SUPFAM" id="SSF53448">
    <property type="entry name" value="Nucleotide-diphospho-sugar transferases"/>
    <property type="match status" value="1"/>
</dbReference>
<evidence type="ECO:0000313" key="4">
    <source>
        <dbReference type="EMBL" id="OGG85337.1"/>
    </source>
</evidence>
<feature type="domain" description="MobA-like NTP transferase" evidence="3">
    <location>
        <begin position="5"/>
        <end position="148"/>
    </location>
</feature>
<dbReference type="Proteomes" id="UP000177325">
    <property type="component" value="Unassembled WGS sequence"/>
</dbReference>
<dbReference type="PANTHER" id="PTHR43584">
    <property type="entry name" value="NUCLEOTIDYL TRANSFERASE"/>
    <property type="match status" value="1"/>
</dbReference>
<dbReference type="Gene3D" id="3.90.550.10">
    <property type="entry name" value="Spore Coat Polysaccharide Biosynthesis Protein SpsA, Chain A"/>
    <property type="match status" value="1"/>
</dbReference>
<proteinExistence type="predicted"/>
<dbReference type="GO" id="GO:0016779">
    <property type="term" value="F:nucleotidyltransferase activity"/>
    <property type="evidence" value="ECO:0007669"/>
    <property type="project" value="UniProtKB-KW"/>
</dbReference>
<keyword evidence="2" id="KW-0548">Nucleotidyltransferase</keyword>
<dbReference type="InterPro" id="IPR025877">
    <property type="entry name" value="MobA-like_NTP_Trfase"/>
</dbReference>
<dbReference type="Pfam" id="PF12804">
    <property type="entry name" value="NTP_transf_3"/>
    <property type="match status" value="1"/>
</dbReference>
<dbReference type="PANTHER" id="PTHR43584:SF8">
    <property type="entry name" value="N-ACETYLMURAMATE ALPHA-1-PHOSPHATE URIDYLYLTRANSFERASE"/>
    <property type="match status" value="1"/>
</dbReference>
<evidence type="ECO:0000259" key="3">
    <source>
        <dbReference type="Pfam" id="PF12804"/>
    </source>
</evidence>
<dbReference type="STRING" id="1798525.A3G90_04790"/>
<keyword evidence="1" id="KW-0808">Transferase</keyword>
<sequence>MKLVIPMSGSGSRFVQAGYSSLKPLILVEGRPLIAHVLDMFPGEEDVVFICNPEHIATTDVVAILKSLKPNCTIITTAPGKQKGPVEALTHAFTVIGDDEDVLVSYCDFTQAWDYATFKDSTKTGQFAGAVPAYTGFHPHLLRKNLYAGIIADQNNVMLNIQEKHCFTENPEDSYHSGGIYYFASGELLKRYATELIKSGVNLNGEYYASMMYPLLLKDNHSVSVPTADTFMQWGTPEDLEEYEAWSRLLHAELGLQKQRTDIPEAREELVKIPYPENSPEFQKSYRYWHNYFKQSQL</sequence>
<accession>A0A1F6FHI7</accession>
<reference evidence="4 5" key="1">
    <citation type="journal article" date="2016" name="Nat. Commun.">
        <title>Thousands of microbial genomes shed light on interconnected biogeochemical processes in an aquifer system.</title>
        <authorList>
            <person name="Anantharaman K."/>
            <person name="Brown C.T."/>
            <person name="Hug L.A."/>
            <person name="Sharon I."/>
            <person name="Castelle C.J."/>
            <person name="Probst A.J."/>
            <person name="Thomas B.C."/>
            <person name="Singh A."/>
            <person name="Wilkins M.J."/>
            <person name="Karaoz U."/>
            <person name="Brodie E.L."/>
            <person name="Williams K.H."/>
            <person name="Hubbard S.S."/>
            <person name="Banfield J.F."/>
        </authorList>
    </citation>
    <scope>NUCLEOTIDE SEQUENCE [LARGE SCALE GENOMIC DNA]</scope>
</reference>
<dbReference type="EMBL" id="MFMM01000001">
    <property type="protein sequence ID" value="OGG85337.1"/>
    <property type="molecule type" value="Genomic_DNA"/>
</dbReference>
<evidence type="ECO:0000256" key="2">
    <source>
        <dbReference type="ARBA" id="ARBA00022695"/>
    </source>
</evidence>